<sequence>MARGLQKARTLYRIIIEAQQKAQAAAKKGGNSILKKDKGMKYQCVRLFRDSRKTWFKLTILQATCKAEVDNINNMKIHWEAKHPKEKAPADDFASMSKAPATK</sequence>
<dbReference type="Proteomes" id="UP000696280">
    <property type="component" value="Unassembled WGS sequence"/>
</dbReference>
<keyword evidence="3" id="KW-1185">Reference proteome</keyword>
<name>A0A9N9KRT5_9HELO</name>
<protein>
    <submittedName>
        <fullName evidence="2">Uncharacterized protein</fullName>
    </submittedName>
</protein>
<accession>A0A9N9KRT5</accession>
<organism evidence="2 3">
    <name type="scientific">Hymenoscyphus fraxineus</name>
    <dbReference type="NCBI Taxonomy" id="746836"/>
    <lineage>
        <taxon>Eukaryota</taxon>
        <taxon>Fungi</taxon>
        <taxon>Dikarya</taxon>
        <taxon>Ascomycota</taxon>
        <taxon>Pezizomycotina</taxon>
        <taxon>Leotiomycetes</taxon>
        <taxon>Helotiales</taxon>
        <taxon>Helotiaceae</taxon>
        <taxon>Hymenoscyphus</taxon>
    </lineage>
</organism>
<evidence type="ECO:0000313" key="3">
    <source>
        <dbReference type="Proteomes" id="UP000696280"/>
    </source>
</evidence>
<evidence type="ECO:0000256" key="1">
    <source>
        <dbReference type="SAM" id="MobiDB-lite"/>
    </source>
</evidence>
<proteinExistence type="predicted"/>
<comment type="caution">
    <text evidence="2">The sequence shown here is derived from an EMBL/GenBank/DDBJ whole genome shotgun (WGS) entry which is preliminary data.</text>
</comment>
<evidence type="ECO:0000313" key="2">
    <source>
        <dbReference type="EMBL" id="CAG8952960.1"/>
    </source>
</evidence>
<dbReference type="OrthoDB" id="73348at2759"/>
<gene>
    <name evidence="2" type="ORF">HYFRA_00007676</name>
</gene>
<feature type="region of interest" description="Disordered" evidence="1">
    <location>
        <begin position="82"/>
        <end position="103"/>
    </location>
</feature>
<dbReference type="EMBL" id="CAJVRL010000048">
    <property type="protein sequence ID" value="CAG8952960.1"/>
    <property type="molecule type" value="Genomic_DNA"/>
</dbReference>
<dbReference type="AlphaFoldDB" id="A0A9N9KRT5"/>
<reference evidence="2" key="1">
    <citation type="submission" date="2021-07" db="EMBL/GenBank/DDBJ databases">
        <authorList>
            <person name="Durling M."/>
        </authorList>
    </citation>
    <scope>NUCLEOTIDE SEQUENCE</scope>
</reference>